<accession>A0A3M8KBT7</accession>
<dbReference type="Gene3D" id="3.40.50.1820">
    <property type="entry name" value="alpha/beta hydrolase"/>
    <property type="match status" value="1"/>
</dbReference>
<protein>
    <submittedName>
        <fullName evidence="2">Alpha/beta hydrolase</fullName>
    </submittedName>
</protein>
<comment type="caution">
    <text evidence="2">The sequence shown here is derived from an EMBL/GenBank/DDBJ whole genome shotgun (WGS) entry which is preliminary data.</text>
</comment>
<dbReference type="OrthoDB" id="4410380at2"/>
<dbReference type="CDD" id="cd00741">
    <property type="entry name" value="Lipase"/>
    <property type="match status" value="1"/>
</dbReference>
<dbReference type="GO" id="GO:0016787">
    <property type="term" value="F:hydrolase activity"/>
    <property type="evidence" value="ECO:0007669"/>
    <property type="project" value="UniProtKB-KW"/>
</dbReference>
<keyword evidence="3" id="KW-1185">Reference proteome</keyword>
<proteinExistence type="predicted"/>
<keyword evidence="2" id="KW-0378">Hydrolase</keyword>
<evidence type="ECO:0000313" key="2">
    <source>
        <dbReference type="EMBL" id="RNE49848.1"/>
    </source>
</evidence>
<sequence>MSLLRWLPHRGQLPDLPADIPGTPVILLHGLMGSPGNFEVTARELIARNIPVVAPEYGQRGTVAVSQSLAEVARIIEPIIDASPRSQVDIVGHSLGGMLALRLAQQYPGKIRTVVGLGATFRGLPQPPNPLLRHGIRAVMGRGAVEIMTSTPFPVTVPKETRVVSVVSATDQVVPAASSELGDIISVSDTRHEYLPSLATEIISALDWTP</sequence>
<feature type="domain" description="AB hydrolase-1" evidence="1">
    <location>
        <begin position="24"/>
        <end position="125"/>
    </location>
</feature>
<evidence type="ECO:0000313" key="3">
    <source>
        <dbReference type="Proteomes" id="UP000266975"/>
    </source>
</evidence>
<reference evidence="2 3" key="1">
    <citation type="submission" date="2018-02" db="EMBL/GenBank/DDBJ databases">
        <title>Corynebacterium alimpuense sp. nov., a marine obligate actinomycete isolated from sediments of Valparaiso bay, Chile.</title>
        <authorList>
            <person name="Claverias F."/>
            <person name="Gonzales-Siles L."/>
            <person name="Salva-Serra F."/>
            <person name="Inganaes E."/>
            <person name="Molin K."/>
            <person name="Cumsille A."/>
            <person name="Undabarrena A."/>
            <person name="Couve E."/>
            <person name="Moore E.R.B."/>
            <person name="Gomila M."/>
            <person name="Camara B."/>
        </authorList>
    </citation>
    <scope>NUCLEOTIDE SEQUENCE [LARGE SCALE GENOMIC DNA]</scope>
    <source>
        <strain evidence="2 3">CCUG 69366</strain>
    </source>
</reference>
<dbReference type="SUPFAM" id="SSF53474">
    <property type="entry name" value="alpha/beta-Hydrolases"/>
    <property type="match status" value="1"/>
</dbReference>
<name>A0A3M8KBT7_9CORY</name>
<dbReference type="Pfam" id="PF00561">
    <property type="entry name" value="Abhydrolase_1"/>
    <property type="match status" value="1"/>
</dbReference>
<dbReference type="InterPro" id="IPR000073">
    <property type="entry name" value="AB_hydrolase_1"/>
</dbReference>
<evidence type="ECO:0000259" key="1">
    <source>
        <dbReference type="Pfam" id="PF00561"/>
    </source>
</evidence>
<dbReference type="EMBL" id="PTJO01000001">
    <property type="protein sequence ID" value="RNE49848.1"/>
    <property type="molecule type" value="Genomic_DNA"/>
</dbReference>
<dbReference type="Proteomes" id="UP000266975">
    <property type="component" value="Unassembled WGS sequence"/>
</dbReference>
<organism evidence="2 3">
    <name type="scientific">Corynebacterium alimapuense</name>
    <dbReference type="NCBI Taxonomy" id="1576874"/>
    <lineage>
        <taxon>Bacteria</taxon>
        <taxon>Bacillati</taxon>
        <taxon>Actinomycetota</taxon>
        <taxon>Actinomycetes</taxon>
        <taxon>Mycobacteriales</taxon>
        <taxon>Corynebacteriaceae</taxon>
        <taxon>Corynebacterium</taxon>
    </lineage>
</organism>
<dbReference type="InterPro" id="IPR029058">
    <property type="entry name" value="AB_hydrolase_fold"/>
</dbReference>
<gene>
    <name evidence="2" type="ORF">C5L39_00265</name>
</gene>
<dbReference type="RefSeq" id="WP_126268710.1">
    <property type="nucleotide sequence ID" value="NZ_PTJO01000001.1"/>
</dbReference>
<dbReference type="AlphaFoldDB" id="A0A3M8KBT7"/>